<reference evidence="1 2" key="1">
    <citation type="journal article" date="2013" name="Appl. Microbiol. Biotechnol.">
        <title>Glycerol assimilation and production of 1,3-propanediol by Citrobacter amalonaticus Y19.</title>
        <authorList>
            <person name="Ainala S.K."/>
            <person name="Ashok S."/>
            <person name="Ko Y."/>
            <person name="Park S."/>
        </authorList>
    </citation>
    <scope>NUCLEOTIDE SEQUENCE [LARGE SCALE GENOMIC DNA]</scope>
    <source>
        <strain evidence="1 2">Y19</strain>
    </source>
</reference>
<protein>
    <recommendedName>
        <fullName evidence="3">Glycosaminoglycan attachment site</fullName>
    </recommendedName>
</protein>
<dbReference type="AlphaFoldDB" id="A0A0F6RID6"/>
<accession>A0A0F6RID6</accession>
<dbReference type="KEGG" id="cama:F384_10220"/>
<dbReference type="Proteomes" id="UP000034085">
    <property type="component" value="Chromosome"/>
</dbReference>
<proteinExistence type="predicted"/>
<dbReference type="EMBL" id="CP011132">
    <property type="protein sequence ID" value="AKE61915.1"/>
    <property type="molecule type" value="Genomic_DNA"/>
</dbReference>
<name>A0A0F6RID6_CITAM</name>
<dbReference type="PATRIC" id="fig|1261127.3.peg.2127"/>
<organism evidence="1 2">
    <name type="scientific">Citrobacter amalonaticus Y19</name>
    <dbReference type="NCBI Taxonomy" id="1261127"/>
    <lineage>
        <taxon>Bacteria</taxon>
        <taxon>Pseudomonadati</taxon>
        <taxon>Pseudomonadota</taxon>
        <taxon>Gammaproteobacteria</taxon>
        <taxon>Enterobacterales</taxon>
        <taxon>Enterobacteriaceae</taxon>
        <taxon>Citrobacter</taxon>
    </lineage>
</organism>
<sequence>MDLFELKVSEGNLHQNFRNILVPEREIERRLFQSWADGFFDRDKKFVNEFQTTFNSSFWEIYLFKVIKDFGYSVDWTNSAPDFDIASPFSNFTLEATTANAANGKTNEWDKTFSQEELKKLKRFTEINKEAMIRLANSFLSKSKKYIKSYSNLEHVKRKPFVLAIAPFEQPHFNLQYNRPINAVLYNQYVDEDAYLDNPQKYPIGPPTVELDFIEKDNGSEVPLGFFSTNEFEHISAVIFSCTASWGKLSAMSLDFGSNVEVRSVWSSSKDGVPSKRVLLSQEHSETVVDGLQVYHNPYALNRLPYEVFDKKGVVQTYFDPQTKDITRHGLEHALYFRQVIRLTQKKI</sequence>
<dbReference type="OrthoDB" id="981968at2"/>
<evidence type="ECO:0000313" key="2">
    <source>
        <dbReference type="Proteomes" id="UP000034085"/>
    </source>
</evidence>
<dbReference type="RefSeq" id="WP_046498041.1">
    <property type="nucleotide sequence ID" value="NZ_CP011132.1"/>
</dbReference>
<evidence type="ECO:0000313" key="1">
    <source>
        <dbReference type="EMBL" id="AKE61915.1"/>
    </source>
</evidence>
<evidence type="ECO:0008006" key="3">
    <source>
        <dbReference type="Google" id="ProtNLM"/>
    </source>
</evidence>
<gene>
    <name evidence="1" type="ORF">F384_10220</name>
</gene>
<dbReference type="HOGENOM" id="CLU_047094_1_0_6"/>